<evidence type="ECO:0000259" key="3">
    <source>
        <dbReference type="Pfam" id="PF04195"/>
    </source>
</evidence>
<proteinExistence type="predicted"/>
<dbReference type="OrthoDB" id="1752359at2759"/>
<feature type="compositionally biased region" description="Acidic residues" evidence="2">
    <location>
        <begin position="485"/>
        <end position="506"/>
    </location>
</feature>
<feature type="compositionally biased region" description="Polar residues" evidence="2">
    <location>
        <begin position="540"/>
        <end position="554"/>
    </location>
</feature>
<feature type="domain" description="Transposase (putative) gypsy type" evidence="3">
    <location>
        <begin position="288"/>
        <end position="352"/>
    </location>
</feature>
<dbReference type="InterPro" id="IPR007321">
    <property type="entry name" value="Transposase_28"/>
</dbReference>
<gene>
    <name evidence="4" type="ORF">CCAM_LOCUS42137</name>
</gene>
<accession>A0A484NFY4</accession>
<feature type="region of interest" description="Disordered" evidence="2">
    <location>
        <begin position="475"/>
        <end position="560"/>
    </location>
</feature>
<dbReference type="Pfam" id="PF04195">
    <property type="entry name" value="Transposase_28"/>
    <property type="match status" value="1"/>
</dbReference>
<feature type="compositionally biased region" description="Polar residues" evidence="2">
    <location>
        <begin position="594"/>
        <end position="605"/>
    </location>
</feature>
<evidence type="ECO:0000313" key="4">
    <source>
        <dbReference type="EMBL" id="VFR00362.1"/>
    </source>
</evidence>
<keyword evidence="5" id="KW-1185">Reference proteome</keyword>
<sequence>MKAVLHFLFPVKQLVVAPLACRSSISFSDEATRHRTTRTLLPVRSAAARGRGRAPDLPSETSGWKAGRGCSEDDQPYRGRVRSAAEALFAGHLSWFCQVGLDEVGLGRLPAGLDTPIPGFAVDFVHHLRSLPSLSQSNLKVSSLFPVLMASSDSNPSTPAVDSAVVCFEEMYRQDPSLRPDGLMGGIDHSRVLSAVPLRTSVTVALSSRAPPLRMKKKKSRVVKRKNPKSLPVTVLETGLITNTGCLLLDIDFDEALRFVGDGYTVRRPHTTNHVFAVTCPDAEIGVHVASMRYGLCFPPHDLIVQFLNFYLLLPGQLSPHSYYCFSIFLIKCHQRGVPWSLDLFRYMFKVSKVGANEGNSYAVVSSQAEFGMAVFPSSLKLWKAKFVFISGFPGDRHPFHARFPECHTFIRHPRPAATPELQAHAQKLLEDCRPKPPHVYTVCTEQDLAEVGILISLERQFELVEAVLGSRPKHGLEESAPMSEDIESEDNEREDGGEAGNDEESWQPSCSEGDAGQAAGSKPRPRAEVQQGPSLVHATGSTPSARTQEATPTRSHRKRKLIQVEDEETVFEQDVVLTQSPTSKRPVGLQGEKSPTSLDKANGNVQAEAEATSLSAALKDEDEILSSLQGLMDSFHKQVSLITERRAGAEFSSSVNFLASVETELSRLRRLAEAEHERAAELEMQAVAKSEEVVRLQGLLKESEESASQLTASMAELEGRLRQSDGRISELDLELAEAVSARRSVEVERDQLLAQREQAVAAEKERAISDFLQSPSFKENCLERMAAYYEDWLKTEAGTEKMGVEGTKWFESGVYHGIQLVLRRTRRVDPSFPPPGVDIPSLNAELGENLD</sequence>
<evidence type="ECO:0000256" key="2">
    <source>
        <dbReference type="SAM" id="MobiDB-lite"/>
    </source>
</evidence>
<evidence type="ECO:0000313" key="5">
    <source>
        <dbReference type="Proteomes" id="UP000595140"/>
    </source>
</evidence>
<name>A0A484NFY4_9ASTE</name>
<dbReference type="Proteomes" id="UP000595140">
    <property type="component" value="Unassembled WGS sequence"/>
</dbReference>
<keyword evidence="1" id="KW-0175">Coiled coil</keyword>
<feature type="region of interest" description="Disordered" evidence="2">
    <location>
        <begin position="833"/>
        <end position="852"/>
    </location>
</feature>
<protein>
    <recommendedName>
        <fullName evidence="3">Transposase (putative) gypsy type domain-containing protein</fullName>
    </recommendedName>
</protein>
<dbReference type="EMBL" id="OOIL02006689">
    <property type="protein sequence ID" value="VFR00362.1"/>
    <property type="molecule type" value="Genomic_DNA"/>
</dbReference>
<evidence type="ECO:0000256" key="1">
    <source>
        <dbReference type="SAM" id="Coils"/>
    </source>
</evidence>
<organism evidence="4 5">
    <name type="scientific">Cuscuta campestris</name>
    <dbReference type="NCBI Taxonomy" id="132261"/>
    <lineage>
        <taxon>Eukaryota</taxon>
        <taxon>Viridiplantae</taxon>
        <taxon>Streptophyta</taxon>
        <taxon>Embryophyta</taxon>
        <taxon>Tracheophyta</taxon>
        <taxon>Spermatophyta</taxon>
        <taxon>Magnoliopsida</taxon>
        <taxon>eudicotyledons</taxon>
        <taxon>Gunneridae</taxon>
        <taxon>Pentapetalae</taxon>
        <taxon>asterids</taxon>
        <taxon>lamiids</taxon>
        <taxon>Solanales</taxon>
        <taxon>Convolvulaceae</taxon>
        <taxon>Cuscuteae</taxon>
        <taxon>Cuscuta</taxon>
        <taxon>Cuscuta subgen. Grammica</taxon>
        <taxon>Cuscuta sect. Cleistogrammica</taxon>
    </lineage>
</organism>
<feature type="region of interest" description="Disordered" evidence="2">
    <location>
        <begin position="576"/>
        <end position="605"/>
    </location>
</feature>
<feature type="region of interest" description="Disordered" evidence="2">
    <location>
        <begin position="48"/>
        <end position="75"/>
    </location>
</feature>
<reference evidence="4 5" key="1">
    <citation type="submission" date="2018-04" db="EMBL/GenBank/DDBJ databases">
        <authorList>
            <person name="Vogel A."/>
        </authorList>
    </citation>
    <scope>NUCLEOTIDE SEQUENCE [LARGE SCALE GENOMIC DNA]</scope>
</reference>
<dbReference type="AlphaFoldDB" id="A0A484NFY4"/>
<feature type="coiled-coil region" evidence="1">
    <location>
        <begin position="659"/>
        <end position="766"/>
    </location>
</feature>